<comment type="caution">
    <text evidence="1">The sequence shown here is derived from an EMBL/GenBank/DDBJ whole genome shotgun (WGS) entry which is preliminary data.</text>
</comment>
<proteinExistence type="predicted"/>
<organism evidence="1 2">
    <name type="scientific">Entomophthora muscae</name>
    <dbReference type="NCBI Taxonomy" id="34485"/>
    <lineage>
        <taxon>Eukaryota</taxon>
        <taxon>Fungi</taxon>
        <taxon>Fungi incertae sedis</taxon>
        <taxon>Zoopagomycota</taxon>
        <taxon>Entomophthoromycotina</taxon>
        <taxon>Entomophthoromycetes</taxon>
        <taxon>Entomophthorales</taxon>
        <taxon>Entomophthoraceae</taxon>
        <taxon>Entomophthora</taxon>
    </lineage>
</organism>
<evidence type="ECO:0000313" key="1">
    <source>
        <dbReference type="EMBL" id="KAJ9079817.1"/>
    </source>
</evidence>
<keyword evidence="1" id="KW-0489">Methyltransferase</keyword>
<protein>
    <submittedName>
        <fullName evidence="1">Histone lysine methyltransferase Set9</fullName>
        <ecNumber evidence="1">2.1.1.354</ecNumber>
    </submittedName>
</protein>
<dbReference type="EMBL" id="QTSX02001649">
    <property type="protein sequence ID" value="KAJ9079817.1"/>
    <property type="molecule type" value="Genomic_DNA"/>
</dbReference>
<gene>
    <name evidence="1" type="primary">set9</name>
    <name evidence="1" type="ORF">DSO57_1031607</name>
</gene>
<evidence type="ECO:0000313" key="2">
    <source>
        <dbReference type="Proteomes" id="UP001165960"/>
    </source>
</evidence>
<dbReference type="Proteomes" id="UP001165960">
    <property type="component" value="Unassembled WGS sequence"/>
</dbReference>
<accession>A0ACC2U035</accession>
<dbReference type="EC" id="2.1.1.354" evidence="1"/>
<name>A0ACC2U035_9FUNG</name>
<keyword evidence="2" id="KW-1185">Reference proteome</keyword>
<sequence>MDKTSALRKLDDILTTLTVDNLSLWFATRKFQPKDNTLKKVKNNSLTEDIKASIFMHVIQKKSFKDAIEELESLLGRHSLLPHMFTPSCKALKDHIKRFLMLYHPNAGIEISSTRQYEQLTVGSVKKPTFTQACILATKEFKKDEDIQYLQGFFSPLTPQQLDRLKADGSDFSVMLFSRKVKSHLLLGPARFVNHDCNPNTAFQFHDTQSIIFRALRPIDFGEEITVSYGNNYFGINNCECLCRSCEIKTQDPDPALLSPKPKLAKRYLTRTQSADVNKTPKDFTVFLPKESNKPYFLKSLKRKESSVTDVEDSPVLKPKRILELSDLLPNITGHPNLIDFRIGFNAYPTQLTQSKMQSLLDSAIKKQCEWCNNVDNNLVLPRTHRPNIFLAPLEGSALRNAKLGKLSHLSKYVHVLDETTMLCLRCNRHYEIFALPWPFREYPSAIKRCFFREPSEEASPKRFKQEVQPKIRLVLRIPDDYFEWKRNKESSTPEKAVEPNQTDTLAVQKYPLVLIGRKLSIKSRCWPGLLLPVPLVKLLSPESDPGADAIVYRLSDGLFKVVPKEKIHRMDKGCDHLFQTLHSIPELVDRPGMRRALAYVESDALPSDLLSLLLAKPEDEAAPHLKNLPFQTSPESSNETISKFSCQPGESWLALFPKEGFSELPITILESKVFDKSTPTHAQPGLHYKVQLTDTDTLRWVVPAQLIKRHEISVL</sequence>
<keyword evidence="1" id="KW-0808">Transferase</keyword>
<reference evidence="1" key="1">
    <citation type="submission" date="2022-04" db="EMBL/GenBank/DDBJ databases">
        <title>Genome of the entomopathogenic fungus Entomophthora muscae.</title>
        <authorList>
            <person name="Elya C."/>
            <person name="Lovett B.R."/>
            <person name="Lee E."/>
            <person name="Macias A.M."/>
            <person name="Hajek A.E."/>
            <person name="De Bivort B.L."/>
            <person name="Kasson M.T."/>
            <person name="De Fine Licht H.H."/>
            <person name="Stajich J.E."/>
        </authorList>
    </citation>
    <scope>NUCLEOTIDE SEQUENCE</scope>
    <source>
        <strain evidence="1">Berkeley</strain>
    </source>
</reference>